<dbReference type="PANTHER" id="PTHR42942">
    <property type="entry name" value="6-O-METHYLGUANINE DNA METHYLTRANSFERASE"/>
    <property type="match status" value="1"/>
</dbReference>
<feature type="domain" description="Methylated-DNA-[protein]-cysteine S-methyltransferase DNA binding" evidence="2">
    <location>
        <begin position="6"/>
        <end position="87"/>
    </location>
</feature>
<dbReference type="GO" id="GO:0003824">
    <property type="term" value="F:catalytic activity"/>
    <property type="evidence" value="ECO:0007669"/>
    <property type="project" value="InterPro"/>
</dbReference>
<name>A0AAF0DPI4_9BASI</name>
<dbReference type="PANTHER" id="PTHR42942:SF1">
    <property type="entry name" value="ALKYLTRANSFERASE-LIKE PROTEIN 1"/>
    <property type="match status" value="1"/>
</dbReference>
<keyword evidence="4" id="KW-1185">Reference proteome</keyword>
<dbReference type="Proteomes" id="UP001216638">
    <property type="component" value="Chromosome 1"/>
</dbReference>
<accession>A0AAF0DPI4</accession>
<organism evidence="3 4">
    <name type="scientific">Malassezia brasiliensis</name>
    <dbReference type="NCBI Taxonomy" id="1821822"/>
    <lineage>
        <taxon>Eukaryota</taxon>
        <taxon>Fungi</taxon>
        <taxon>Dikarya</taxon>
        <taxon>Basidiomycota</taxon>
        <taxon>Ustilaginomycotina</taxon>
        <taxon>Malasseziomycetes</taxon>
        <taxon>Malasseziales</taxon>
        <taxon>Malasseziaceae</taxon>
        <taxon>Malassezia</taxon>
    </lineage>
</organism>
<evidence type="ECO:0000313" key="3">
    <source>
        <dbReference type="EMBL" id="WFC93583.1"/>
    </source>
</evidence>
<proteinExistence type="predicted"/>
<evidence type="ECO:0000259" key="2">
    <source>
        <dbReference type="Pfam" id="PF01035"/>
    </source>
</evidence>
<dbReference type="GO" id="GO:0006281">
    <property type="term" value="P:DNA repair"/>
    <property type="evidence" value="ECO:0007669"/>
    <property type="project" value="InterPro"/>
</dbReference>
<dbReference type="Pfam" id="PF01035">
    <property type="entry name" value="DNA_binding_1"/>
    <property type="match status" value="1"/>
</dbReference>
<dbReference type="InterPro" id="IPR014048">
    <property type="entry name" value="MethylDNA_cys_MeTrfase_DNA-bd"/>
</dbReference>
<dbReference type="InterPro" id="IPR036217">
    <property type="entry name" value="MethylDNA_cys_MeTrfase_DNAb"/>
</dbReference>
<dbReference type="EMBL" id="CP119951">
    <property type="protein sequence ID" value="WFC93583.1"/>
    <property type="molecule type" value="Genomic_DNA"/>
</dbReference>
<dbReference type="InterPro" id="IPR036388">
    <property type="entry name" value="WH-like_DNA-bd_sf"/>
</dbReference>
<dbReference type="Gene3D" id="1.10.10.10">
    <property type="entry name" value="Winged helix-like DNA-binding domain superfamily/Winged helix DNA-binding domain"/>
    <property type="match status" value="1"/>
</dbReference>
<dbReference type="SUPFAM" id="SSF46767">
    <property type="entry name" value="Methylated DNA-protein cysteine methyltransferase, C-terminal domain"/>
    <property type="match status" value="1"/>
</dbReference>
<dbReference type="CDD" id="cd06445">
    <property type="entry name" value="ATase"/>
    <property type="match status" value="1"/>
</dbReference>
<evidence type="ECO:0000256" key="1">
    <source>
        <dbReference type="ARBA" id="ARBA00022763"/>
    </source>
</evidence>
<dbReference type="AlphaFoldDB" id="A0AAF0DPI4"/>
<sequence length="111" mass="12053">MDAEVFHARVYDLVRDIPSGKVTTYGQIAKLAGYPRHARMVGAALKYLQDTTVPWQRVVGSGGVISERGDGGEGAAHQANLLRSEGVEVVPAQSDRGRWRVHSFAAYAWGT</sequence>
<gene>
    <name evidence="3" type="primary">atl1</name>
    <name evidence="3" type="ORF">MBRA1_000204</name>
</gene>
<evidence type="ECO:0000313" key="4">
    <source>
        <dbReference type="Proteomes" id="UP001216638"/>
    </source>
</evidence>
<reference evidence="3" key="1">
    <citation type="submission" date="2023-03" db="EMBL/GenBank/DDBJ databases">
        <title>Mating type loci evolution in Malassezia.</title>
        <authorList>
            <person name="Coelho M.A."/>
        </authorList>
    </citation>
    <scope>NUCLEOTIDE SEQUENCE</scope>
    <source>
        <strain evidence="3">CBS 14135</strain>
    </source>
</reference>
<protein>
    <submittedName>
        <fullName evidence="3">Alkyltransferase-like protein 1</fullName>
    </submittedName>
</protein>
<dbReference type="InterPro" id="IPR052520">
    <property type="entry name" value="ATL_DNA_repair"/>
</dbReference>
<keyword evidence="1" id="KW-0227">DNA damage</keyword>